<evidence type="ECO:0000313" key="2">
    <source>
        <dbReference type="EMBL" id="SBT34182.1"/>
    </source>
</evidence>
<dbReference type="EMBL" id="FLRE01000071">
    <property type="protein sequence ID" value="SBT34182.1"/>
    <property type="molecule type" value="Genomic_DNA"/>
</dbReference>
<organism evidence="2 3">
    <name type="scientific">Plasmodium ovale wallikeri</name>
    <dbReference type="NCBI Taxonomy" id="864142"/>
    <lineage>
        <taxon>Eukaryota</taxon>
        <taxon>Sar</taxon>
        <taxon>Alveolata</taxon>
        <taxon>Apicomplexa</taxon>
        <taxon>Aconoidasida</taxon>
        <taxon>Haemosporida</taxon>
        <taxon>Plasmodiidae</taxon>
        <taxon>Plasmodium</taxon>
        <taxon>Plasmodium (Plasmodium)</taxon>
    </lineage>
</organism>
<sequence>MGNFIGFRENNANKTNINIFEKRYGYNLNDLHSYIYKINLPLKPPYVEYVLEEKKKKGKEDPSQECTSGKEENVEAQIEANVVAQNDANVVAQNERNRVGEKREKPCDPHAPVDVYNKYERENINNSRNIYKNKLIIKDRGEIKKYEDRYVHMSVDMNYTYDTHKNNIYTEDNIGKYFSEKDQVLTDEKKAIKKKTYVNFCLNYYNNLDTCVTKKYQKNVQNRKYRFTRLHTCKPHYVLFSRCVKYRDRKLMNEIKKVELNYYSSLSAISKSVYMNEFATNLGYHEYRISKLYDGVEKIKLNKELNELRERYNNILKYNEQGEKHSSTHTKQQRRMHSNKKKYLLLNI</sequence>
<keyword evidence="4" id="KW-1185">Reference proteome</keyword>
<proteinExistence type="predicted"/>
<name>A0A1A8YRQ0_PLAOA</name>
<evidence type="ECO:0000313" key="3">
    <source>
        <dbReference type="Proteomes" id="UP000078550"/>
    </source>
</evidence>
<reference evidence="3 4" key="2">
    <citation type="submission" date="2016-05" db="EMBL/GenBank/DDBJ databases">
        <authorList>
            <person name="Naeem Raeece"/>
        </authorList>
    </citation>
    <scope>NUCLEOTIDE SEQUENCE [LARGE SCALE GENOMIC DNA]</scope>
</reference>
<dbReference type="AlphaFoldDB" id="A0A1A8YRQ0"/>
<protein>
    <submittedName>
        <fullName evidence="2">Uncharacterized protein</fullName>
    </submittedName>
</protein>
<reference evidence="2" key="1">
    <citation type="submission" date="2016-05" db="EMBL/GenBank/DDBJ databases">
        <authorList>
            <person name="Lavstsen T."/>
            <person name="Jespersen J.S."/>
        </authorList>
    </citation>
    <scope>NUCLEOTIDE SEQUENCE [LARGE SCALE GENOMIC DNA]</scope>
</reference>
<dbReference type="Proteomes" id="UP000078550">
    <property type="component" value="Unassembled WGS sequence"/>
</dbReference>
<evidence type="ECO:0000313" key="1">
    <source>
        <dbReference type="EMBL" id="SBT33723.1"/>
    </source>
</evidence>
<accession>A0A1A8YRQ0</accession>
<dbReference type="Proteomes" id="UP000078555">
    <property type="component" value="Unassembled WGS sequence"/>
</dbReference>
<gene>
    <name evidence="1" type="ORF">POVWA1_018710</name>
    <name evidence="2" type="ORF">POVWA2_018600</name>
</gene>
<evidence type="ECO:0000313" key="4">
    <source>
        <dbReference type="Proteomes" id="UP000078555"/>
    </source>
</evidence>
<dbReference type="EMBL" id="FLRD01000058">
    <property type="protein sequence ID" value="SBT33723.1"/>
    <property type="molecule type" value="Genomic_DNA"/>
</dbReference>